<keyword evidence="2" id="KW-1185">Reference proteome</keyword>
<gene>
    <name evidence="1" type="ORF">FHS25_005817</name>
</gene>
<protein>
    <submittedName>
        <fullName evidence="1">Uncharacterized protein</fullName>
    </submittedName>
</protein>
<evidence type="ECO:0000313" key="1">
    <source>
        <dbReference type="EMBL" id="MBB3165308.1"/>
    </source>
</evidence>
<reference evidence="1 2" key="1">
    <citation type="submission" date="2020-08" db="EMBL/GenBank/DDBJ databases">
        <title>Genomic Encyclopedia of Type Strains, Phase III (KMG-III): the genomes of soil and plant-associated and newly described type strains.</title>
        <authorList>
            <person name="Whitman W."/>
        </authorList>
    </citation>
    <scope>NUCLEOTIDE SEQUENCE [LARGE SCALE GENOMIC DNA]</scope>
    <source>
        <strain evidence="1 2">CECT 8280</strain>
    </source>
</reference>
<comment type="caution">
    <text evidence="1">The sequence shown here is derived from an EMBL/GenBank/DDBJ whole genome shotgun (WGS) entry which is preliminary data.</text>
</comment>
<organism evidence="1 2">
    <name type="scientific">Rhizobium laguerreae</name>
    <dbReference type="NCBI Taxonomy" id="1076926"/>
    <lineage>
        <taxon>Bacteria</taxon>
        <taxon>Pseudomonadati</taxon>
        <taxon>Pseudomonadota</taxon>
        <taxon>Alphaproteobacteria</taxon>
        <taxon>Hyphomicrobiales</taxon>
        <taxon>Rhizobiaceae</taxon>
        <taxon>Rhizobium/Agrobacterium group</taxon>
        <taxon>Rhizobium</taxon>
    </lineage>
</organism>
<dbReference type="Proteomes" id="UP000542811">
    <property type="component" value="Unassembled WGS sequence"/>
</dbReference>
<name>A0ABR6GG97_9HYPH</name>
<sequence length="35" mass="3849">MPRANHPGYPLQFCSLSPMLLMYPIQAEIQAVAGC</sequence>
<dbReference type="EMBL" id="JACHXX010000010">
    <property type="protein sequence ID" value="MBB3165308.1"/>
    <property type="molecule type" value="Genomic_DNA"/>
</dbReference>
<evidence type="ECO:0000313" key="2">
    <source>
        <dbReference type="Proteomes" id="UP000542811"/>
    </source>
</evidence>
<proteinExistence type="predicted"/>
<accession>A0ABR6GG97</accession>